<dbReference type="SUPFAM" id="SSF52540">
    <property type="entry name" value="P-loop containing nucleoside triphosphate hydrolases"/>
    <property type="match status" value="1"/>
</dbReference>
<dbReference type="Gene3D" id="3.40.50.300">
    <property type="entry name" value="P-loop containing nucleotide triphosphate hydrolases"/>
    <property type="match status" value="1"/>
</dbReference>
<dbReference type="EMBL" id="CP001034">
    <property type="protein sequence ID" value="ACB85102.1"/>
    <property type="molecule type" value="Genomic_DNA"/>
</dbReference>
<organism evidence="1 2">
    <name type="scientific">Natranaerobius thermophilus (strain ATCC BAA-1301 / DSM 18059 / JW/NM-WN-LF)</name>
    <dbReference type="NCBI Taxonomy" id="457570"/>
    <lineage>
        <taxon>Bacteria</taxon>
        <taxon>Bacillati</taxon>
        <taxon>Bacillota</taxon>
        <taxon>Clostridia</taxon>
        <taxon>Natranaerobiales</taxon>
        <taxon>Natranaerobiaceae</taxon>
        <taxon>Natranaerobius</taxon>
    </lineage>
</organism>
<dbReference type="InParanoid" id="B2A400"/>
<dbReference type="eggNOG" id="COG1136">
    <property type="taxonomic scope" value="Bacteria"/>
</dbReference>
<reference evidence="1 2" key="2">
    <citation type="journal article" date="2011" name="J. Bacteriol.">
        <title>Complete genome sequence of the anaerobic, halophilic alkalithermophile Natranaerobius thermophilus JW/NM-WN-LF.</title>
        <authorList>
            <person name="Zhao B."/>
            <person name="Mesbah N.M."/>
            <person name="Dalin E."/>
            <person name="Goodwin L."/>
            <person name="Nolan M."/>
            <person name="Pitluck S."/>
            <person name="Chertkov O."/>
            <person name="Brettin T.S."/>
            <person name="Han J."/>
            <person name="Larimer F.W."/>
            <person name="Land M.L."/>
            <person name="Hauser L."/>
            <person name="Kyrpides N."/>
            <person name="Wiegel J."/>
        </authorList>
    </citation>
    <scope>NUCLEOTIDE SEQUENCE [LARGE SCALE GENOMIC DNA]</scope>
    <source>
        <strain evidence="2">ATCC BAA-1301 / DSM 18059 / JW/NM-WN-LF</strain>
    </source>
</reference>
<dbReference type="eggNOG" id="COG0613">
    <property type="taxonomic scope" value="Bacteria"/>
</dbReference>
<evidence type="ECO:0000313" key="2">
    <source>
        <dbReference type="Proteomes" id="UP000001683"/>
    </source>
</evidence>
<dbReference type="OrthoDB" id="9804333at2"/>
<dbReference type="Proteomes" id="UP000001683">
    <property type="component" value="Chromosome"/>
</dbReference>
<sequence>MKIDIHAHTKKTKSGDSHKRNIDATCFEEIIKATDVKILAITNHNHFDIEQYNEFVNKVKGTCQLWPGIELDIEENGRRGHLIVIVNPNNAQLLSNQIDELLLDTKEDDFAISISDTVHYFDQMDAIYIVHYYAKKPNLTDDDIEKLYTHVKNKNRVIKEATNSISAGIYISHGHRSIYGSDIDDWNYYIEISKDLPELRLPVESFEQFCLLLEKDEPTINTLLDQKKPEEITIYPFGREEPITLNFFNDINILFGSKGTGKTEILRAISDYYNSTGLKTRVFESSSENLEETFDIKGDNFDVELEDLNIETCYSEIKQIKSASEKNITNVSNYLNYFSYQITNERAKTISIKDFSYKNSKLLERKLSEFNNISTRLNNFLNFIRNTILKEVLTKQLFDELNDILNRVAKTINEKKEETFIDFKATEMFNDLIKVFNDEISKKTGTPSKPMKTGFQEYASNRINIERNVDKIVNCIQKRTEPQNVYVGNLGEKGELYCKTEIILQDGNISDANFNPLRNVNKTPQKEFTKNIFEIKKNLYSSNLFEIISELFKIEEIRDIDDLILFNRYFTINNKPYEPSKGESSMLLLHKELIDEKDIYLLDEPEKSLGNDYINNVIVPKLKERAQMGKKIIIATHDANIAVRTLPYRTVYRIHENNYYTTYIGNPFTNSLVNVNDDSDLLDWKETSMNILEGGRQAFGERGQIYGSL</sequence>
<dbReference type="Gene3D" id="3.20.20.140">
    <property type="entry name" value="Metal-dependent hydrolases"/>
    <property type="match status" value="1"/>
</dbReference>
<dbReference type="STRING" id="457570.Nther_1522"/>
<dbReference type="InterPro" id="IPR016195">
    <property type="entry name" value="Pol/histidinol_Pase-like"/>
</dbReference>
<gene>
    <name evidence="1" type="ordered locus">Nther_1522</name>
</gene>
<dbReference type="RefSeq" id="WP_012447974.1">
    <property type="nucleotide sequence ID" value="NC_010718.1"/>
</dbReference>
<evidence type="ECO:0000313" key="1">
    <source>
        <dbReference type="EMBL" id="ACB85102.1"/>
    </source>
</evidence>
<evidence type="ECO:0008006" key="3">
    <source>
        <dbReference type="Google" id="ProtNLM"/>
    </source>
</evidence>
<dbReference type="SUPFAM" id="SSF89550">
    <property type="entry name" value="PHP domain-like"/>
    <property type="match status" value="1"/>
</dbReference>
<reference evidence="1 2" key="1">
    <citation type="submission" date="2008-04" db="EMBL/GenBank/DDBJ databases">
        <title>Complete sequence of chromosome of Natranaerobius thermophilus JW/NM-WN-LF.</title>
        <authorList>
            <consortium name="US DOE Joint Genome Institute"/>
            <person name="Copeland A."/>
            <person name="Lucas S."/>
            <person name="Lapidus A."/>
            <person name="Glavina del Rio T."/>
            <person name="Dalin E."/>
            <person name="Tice H."/>
            <person name="Bruce D."/>
            <person name="Goodwin L."/>
            <person name="Pitluck S."/>
            <person name="Chertkov O."/>
            <person name="Brettin T."/>
            <person name="Detter J.C."/>
            <person name="Han C."/>
            <person name="Kuske C.R."/>
            <person name="Schmutz J."/>
            <person name="Larimer F."/>
            <person name="Land M."/>
            <person name="Hauser L."/>
            <person name="Kyrpides N."/>
            <person name="Lykidis A."/>
            <person name="Mesbah N.M."/>
            <person name="Wiegel J."/>
        </authorList>
    </citation>
    <scope>NUCLEOTIDE SEQUENCE [LARGE SCALE GENOMIC DNA]</scope>
    <source>
        <strain evidence="2">ATCC BAA-1301 / DSM 18059 / JW/NM-WN-LF</strain>
    </source>
</reference>
<protein>
    <recommendedName>
        <fullName evidence="3">PHP domain protein</fullName>
    </recommendedName>
</protein>
<dbReference type="InterPro" id="IPR027417">
    <property type="entry name" value="P-loop_NTPase"/>
</dbReference>
<dbReference type="HOGENOM" id="CLU_381681_0_0_9"/>
<dbReference type="AlphaFoldDB" id="B2A400"/>
<name>B2A400_NATTJ</name>
<proteinExistence type="predicted"/>
<dbReference type="KEGG" id="nth:Nther_1522"/>
<accession>B2A400</accession>
<keyword evidence="2" id="KW-1185">Reference proteome</keyword>
<dbReference type="eggNOG" id="COG2607">
    <property type="taxonomic scope" value="Bacteria"/>
</dbReference>